<dbReference type="Proteomes" id="UP000256748">
    <property type="component" value="Unassembled WGS sequence"/>
</dbReference>
<dbReference type="SUPFAM" id="SSF88723">
    <property type="entry name" value="PIN domain-like"/>
    <property type="match status" value="1"/>
</dbReference>
<evidence type="ECO:0000313" key="2">
    <source>
        <dbReference type="EMBL" id="RFB96667.1"/>
    </source>
</evidence>
<protein>
    <recommendedName>
        <fullName evidence="1">PIN domain-containing protein</fullName>
    </recommendedName>
</protein>
<dbReference type="Gene3D" id="3.40.50.1010">
    <property type="entry name" value="5'-nuclease"/>
    <property type="match status" value="1"/>
</dbReference>
<dbReference type="AlphaFoldDB" id="A0A3E1BQZ7"/>
<reference evidence="2 3" key="1">
    <citation type="submission" date="2017-03" db="EMBL/GenBank/DDBJ databases">
        <title>Genome analysis of Rhizobial strains effectives or ineffectives for nitrogen fixation isolated from bean seeds.</title>
        <authorList>
            <person name="Peralta H."/>
            <person name="Aguilar-Vera A."/>
            <person name="Mora Y."/>
            <person name="Vargas-Lagunas C."/>
            <person name="Girard L."/>
            <person name="Mora J."/>
        </authorList>
    </citation>
    <scope>NUCLEOTIDE SEQUENCE [LARGE SCALE GENOMIC DNA]</scope>
    <source>
        <strain evidence="2 3">CCGM5</strain>
    </source>
</reference>
<evidence type="ECO:0000259" key="1">
    <source>
        <dbReference type="Pfam" id="PF01850"/>
    </source>
</evidence>
<dbReference type="InterPro" id="IPR002716">
    <property type="entry name" value="PIN_dom"/>
</dbReference>
<sequence>MSSAGNNISAGRPRLLLDTNIVSARARRRPPEGLQAWLQDVSEFADFCLCFPVMIEIKRGLRMTSDPAVAARVRAVVEDLDRADFIYFGMGKAVEDVLAGMMANRKLKNFWRPQPDSRSERVSHDLMIAATSIAYDTCIVTSDGDYEVIDRYHPLPGVYDPLQGRWLVEPAASIELPPIRPTLEAF</sequence>
<proteinExistence type="predicted"/>
<dbReference type="Pfam" id="PF01850">
    <property type="entry name" value="PIN"/>
    <property type="match status" value="1"/>
</dbReference>
<gene>
    <name evidence="2" type="ORF">B5K10_09235</name>
</gene>
<name>A0A3E1BQZ7_RHILT</name>
<feature type="domain" description="PIN" evidence="1">
    <location>
        <begin position="16"/>
        <end position="150"/>
    </location>
</feature>
<organism evidence="2 3">
    <name type="scientific">Rhizobium leguminosarum bv. trifolii</name>
    <dbReference type="NCBI Taxonomy" id="386"/>
    <lineage>
        <taxon>Bacteria</taxon>
        <taxon>Pseudomonadati</taxon>
        <taxon>Pseudomonadota</taxon>
        <taxon>Alphaproteobacteria</taxon>
        <taxon>Hyphomicrobiales</taxon>
        <taxon>Rhizobiaceae</taxon>
        <taxon>Rhizobium/Agrobacterium group</taxon>
        <taxon>Rhizobium</taxon>
    </lineage>
</organism>
<dbReference type="InterPro" id="IPR029060">
    <property type="entry name" value="PIN-like_dom_sf"/>
</dbReference>
<evidence type="ECO:0000313" key="3">
    <source>
        <dbReference type="Proteomes" id="UP000256748"/>
    </source>
</evidence>
<accession>A0A3E1BQZ7</accession>
<comment type="caution">
    <text evidence="2">The sequence shown here is derived from an EMBL/GenBank/DDBJ whole genome shotgun (WGS) entry which is preliminary data.</text>
</comment>
<dbReference type="EMBL" id="NAOO01000009">
    <property type="protein sequence ID" value="RFB96667.1"/>
    <property type="molecule type" value="Genomic_DNA"/>
</dbReference>